<keyword evidence="2" id="KW-1185">Reference proteome</keyword>
<protein>
    <submittedName>
        <fullName evidence="1">Uncharacterized protein</fullName>
    </submittedName>
</protein>
<evidence type="ECO:0000313" key="1">
    <source>
        <dbReference type="EMBL" id="KAK7826760.1"/>
    </source>
</evidence>
<sequence>MSVSNEEPEIISLCDDLVEDLMHVESKIVEDHNDVDLPTNDLNQSFASKWPLEPCLDMIFNDIEDVCACYKAYARRKGFSI</sequence>
<dbReference type="AlphaFoldDB" id="A0AAW0JIU4"/>
<proteinExistence type="predicted"/>
<name>A0AAW0JIU4_QUESU</name>
<dbReference type="Proteomes" id="UP000237347">
    <property type="component" value="Unassembled WGS sequence"/>
</dbReference>
<dbReference type="EMBL" id="PKMF04000537">
    <property type="protein sequence ID" value="KAK7826760.1"/>
    <property type="molecule type" value="Genomic_DNA"/>
</dbReference>
<comment type="caution">
    <text evidence="1">The sequence shown here is derived from an EMBL/GenBank/DDBJ whole genome shotgun (WGS) entry which is preliminary data.</text>
</comment>
<accession>A0AAW0JIU4</accession>
<reference evidence="1 2" key="1">
    <citation type="journal article" date="2018" name="Sci. Data">
        <title>The draft genome sequence of cork oak.</title>
        <authorList>
            <person name="Ramos A.M."/>
            <person name="Usie A."/>
            <person name="Barbosa P."/>
            <person name="Barros P.M."/>
            <person name="Capote T."/>
            <person name="Chaves I."/>
            <person name="Simoes F."/>
            <person name="Abreu I."/>
            <person name="Carrasquinho I."/>
            <person name="Faro C."/>
            <person name="Guimaraes J.B."/>
            <person name="Mendonca D."/>
            <person name="Nobrega F."/>
            <person name="Rodrigues L."/>
            <person name="Saibo N.J.M."/>
            <person name="Varela M.C."/>
            <person name="Egas C."/>
            <person name="Matos J."/>
            <person name="Miguel C.M."/>
            <person name="Oliveira M.M."/>
            <person name="Ricardo C.P."/>
            <person name="Goncalves S."/>
        </authorList>
    </citation>
    <scope>NUCLEOTIDE SEQUENCE [LARGE SCALE GENOMIC DNA]</scope>
    <source>
        <strain evidence="2">cv. HL8</strain>
    </source>
</reference>
<evidence type="ECO:0000313" key="2">
    <source>
        <dbReference type="Proteomes" id="UP000237347"/>
    </source>
</evidence>
<gene>
    <name evidence="1" type="ORF">CFP56_031732</name>
</gene>
<organism evidence="1 2">
    <name type="scientific">Quercus suber</name>
    <name type="common">Cork oak</name>
    <dbReference type="NCBI Taxonomy" id="58331"/>
    <lineage>
        <taxon>Eukaryota</taxon>
        <taxon>Viridiplantae</taxon>
        <taxon>Streptophyta</taxon>
        <taxon>Embryophyta</taxon>
        <taxon>Tracheophyta</taxon>
        <taxon>Spermatophyta</taxon>
        <taxon>Magnoliopsida</taxon>
        <taxon>eudicotyledons</taxon>
        <taxon>Gunneridae</taxon>
        <taxon>Pentapetalae</taxon>
        <taxon>rosids</taxon>
        <taxon>fabids</taxon>
        <taxon>Fagales</taxon>
        <taxon>Fagaceae</taxon>
        <taxon>Quercus</taxon>
    </lineage>
</organism>